<feature type="transmembrane region" description="Helical" evidence="4">
    <location>
        <begin position="93"/>
        <end position="111"/>
    </location>
</feature>
<protein>
    <submittedName>
        <fullName evidence="6">MFS transporter</fullName>
    </submittedName>
</protein>
<keyword evidence="6" id="KW-0614">Plasmid</keyword>
<reference evidence="6" key="2">
    <citation type="submission" date="2021-04" db="EMBL/GenBank/DDBJ databases">
        <title>Isolation and genomic analysis of the ibuprofen-degrading bacterium Sphingomonas strain MPO218.</title>
        <authorList>
            <person name="Aulestia M."/>
            <person name="Flores A."/>
            <person name="Mangas E.L."/>
            <person name="Perez-Pulido A.J."/>
            <person name="Santero E."/>
            <person name="Camacho E.M."/>
        </authorList>
    </citation>
    <scope>NUCLEOTIDE SEQUENCE</scope>
    <source>
        <strain evidence="6">MPO218</strain>
        <plasmid evidence="6">pUPO218</plasmid>
    </source>
</reference>
<geneLocation type="plasmid" evidence="6 7">
    <name>pUPO218</name>
</geneLocation>
<feature type="transmembrane region" description="Helical" evidence="4">
    <location>
        <begin position="296"/>
        <end position="320"/>
    </location>
</feature>
<sequence length="420" mass="44543">MAGADTGDAVPMPRQTLLQEWQDHWRVGVAAFLALSFSLGSYMAATSMFILPLEKAFGWSRSDIAFAHNAGLLSAFLSPFFGRLIDRVGARRIMLVGSVLFALAFFGLGAMNGSLLLFYFLFAMIFVSGLATSGITCSRVVSEVFVHSRGFSLAAARSGMALSGAFLPAILYLVITHLGWRAGYMVEGMMVLLIVWPAIYFWIGRSGTRRDPQAARPLPTAVAPVRWGQLLREPKIWVLCLGASLGYAPASALMSQLQPLLIDKSINPASAATLVGLAGVASFVGAIVTGSLVDRFWAPGVALIFACGSAAGCMLFAGNATMTGPVAAGAIMLIGLGLGAEIDVVAYMVARYFGVTSFSTIYGLTVFFLTFSGSLSSWLLGSAYDRFGNYDLALSVMAGAFLAAGLAYLMLGRYPSRPVE</sequence>
<accession>A0A975DA42</accession>
<dbReference type="RefSeq" id="WP_208634675.1">
    <property type="nucleotide sequence ID" value="NZ_CP059321.1"/>
</dbReference>
<evidence type="ECO:0000313" key="6">
    <source>
        <dbReference type="EMBL" id="QTH24986.1"/>
    </source>
</evidence>
<dbReference type="InterPro" id="IPR036259">
    <property type="entry name" value="MFS_trans_sf"/>
</dbReference>
<feature type="transmembrane region" description="Helical" evidence="4">
    <location>
        <begin position="64"/>
        <end position="81"/>
    </location>
</feature>
<dbReference type="Proteomes" id="UP000664914">
    <property type="component" value="Plasmid pUPO218"/>
</dbReference>
<keyword evidence="2 4" id="KW-1133">Transmembrane helix</keyword>
<name>A0A975DA42_9SPHN</name>
<evidence type="ECO:0000259" key="5">
    <source>
        <dbReference type="PROSITE" id="PS50850"/>
    </source>
</evidence>
<evidence type="ECO:0000256" key="1">
    <source>
        <dbReference type="ARBA" id="ARBA00022692"/>
    </source>
</evidence>
<dbReference type="InterPro" id="IPR020846">
    <property type="entry name" value="MFS_dom"/>
</dbReference>
<keyword evidence="3 4" id="KW-0472">Membrane</keyword>
<feature type="domain" description="Major facilitator superfamily (MFS) profile" evidence="5">
    <location>
        <begin position="26"/>
        <end position="417"/>
    </location>
</feature>
<dbReference type="EMBL" id="CP059321">
    <property type="protein sequence ID" value="QTH24986.1"/>
    <property type="molecule type" value="Genomic_DNA"/>
</dbReference>
<feature type="transmembrane region" description="Helical" evidence="4">
    <location>
        <begin position="392"/>
        <end position="411"/>
    </location>
</feature>
<reference evidence="6" key="1">
    <citation type="submission" date="2020-07" db="EMBL/GenBank/DDBJ databases">
        <authorList>
            <person name="Camacho E."/>
        </authorList>
    </citation>
    <scope>NUCLEOTIDE SEQUENCE</scope>
    <source>
        <strain evidence="6">MPO218</strain>
        <plasmid evidence="6">pUPO218</plasmid>
    </source>
</reference>
<dbReference type="AlphaFoldDB" id="A0A975DA42"/>
<dbReference type="Gene3D" id="1.20.1250.20">
    <property type="entry name" value="MFS general substrate transporter like domains"/>
    <property type="match status" value="1"/>
</dbReference>
<evidence type="ECO:0000256" key="3">
    <source>
        <dbReference type="ARBA" id="ARBA00023136"/>
    </source>
</evidence>
<dbReference type="GO" id="GO:0022857">
    <property type="term" value="F:transmembrane transporter activity"/>
    <property type="evidence" value="ECO:0007669"/>
    <property type="project" value="InterPro"/>
</dbReference>
<feature type="transmembrane region" description="Helical" evidence="4">
    <location>
        <begin position="181"/>
        <end position="203"/>
    </location>
</feature>
<feature type="transmembrane region" description="Helical" evidence="4">
    <location>
        <begin position="236"/>
        <end position="257"/>
    </location>
</feature>
<dbReference type="PANTHER" id="PTHR11360:SF284">
    <property type="entry name" value="EG:103B4.3 PROTEIN-RELATED"/>
    <property type="match status" value="1"/>
</dbReference>
<evidence type="ECO:0000256" key="2">
    <source>
        <dbReference type="ARBA" id="ARBA00022989"/>
    </source>
</evidence>
<feature type="transmembrane region" description="Helical" evidence="4">
    <location>
        <begin position="269"/>
        <end position="289"/>
    </location>
</feature>
<feature type="transmembrane region" description="Helical" evidence="4">
    <location>
        <begin position="27"/>
        <end position="52"/>
    </location>
</feature>
<keyword evidence="1 4" id="KW-0812">Transmembrane</keyword>
<proteinExistence type="predicted"/>
<evidence type="ECO:0000313" key="7">
    <source>
        <dbReference type="Proteomes" id="UP000664914"/>
    </source>
</evidence>
<dbReference type="Pfam" id="PF07690">
    <property type="entry name" value="MFS_1"/>
    <property type="match status" value="1"/>
</dbReference>
<organism evidence="6 7">
    <name type="scientific">Rhizorhabdus wittichii</name>
    <dbReference type="NCBI Taxonomy" id="160791"/>
    <lineage>
        <taxon>Bacteria</taxon>
        <taxon>Pseudomonadati</taxon>
        <taxon>Pseudomonadota</taxon>
        <taxon>Alphaproteobacteria</taxon>
        <taxon>Sphingomonadales</taxon>
        <taxon>Sphingomonadaceae</taxon>
        <taxon>Rhizorhabdus</taxon>
    </lineage>
</organism>
<feature type="transmembrane region" description="Helical" evidence="4">
    <location>
        <begin position="153"/>
        <end position="175"/>
    </location>
</feature>
<evidence type="ECO:0000256" key="4">
    <source>
        <dbReference type="SAM" id="Phobius"/>
    </source>
</evidence>
<dbReference type="PANTHER" id="PTHR11360">
    <property type="entry name" value="MONOCARBOXYLATE TRANSPORTER"/>
    <property type="match status" value="1"/>
</dbReference>
<dbReference type="InterPro" id="IPR011701">
    <property type="entry name" value="MFS"/>
</dbReference>
<gene>
    <name evidence="6" type="ORF">HRJ34_28480</name>
</gene>
<dbReference type="PROSITE" id="PS50850">
    <property type="entry name" value="MFS"/>
    <property type="match status" value="1"/>
</dbReference>
<feature type="transmembrane region" description="Helical" evidence="4">
    <location>
        <begin position="361"/>
        <end position="380"/>
    </location>
</feature>
<feature type="transmembrane region" description="Helical" evidence="4">
    <location>
        <begin position="117"/>
        <end position="141"/>
    </location>
</feature>
<feature type="transmembrane region" description="Helical" evidence="4">
    <location>
        <begin position="326"/>
        <end position="349"/>
    </location>
</feature>
<dbReference type="SUPFAM" id="SSF103473">
    <property type="entry name" value="MFS general substrate transporter"/>
    <property type="match status" value="1"/>
</dbReference>
<dbReference type="InterPro" id="IPR050327">
    <property type="entry name" value="Proton-linked_MCT"/>
</dbReference>